<keyword evidence="3" id="KW-1003">Cell membrane</keyword>
<dbReference type="STRING" id="871652.SAMN04515673_105156"/>
<dbReference type="GO" id="GO:0005886">
    <property type="term" value="C:plasma membrane"/>
    <property type="evidence" value="ECO:0007669"/>
    <property type="project" value="UniProtKB-SubCell"/>
</dbReference>
<keyword evidence="14" id="KW-1185">Reference proteome</keyword>
<comment type="subcellular location">
    <subcellularLocation>
        <location evidence="1">Cell membrane</location>
        <topology evidence="1">Single-pass membrane protein</topology>
    </subcellularLocation>
</comment>
<evidence type="ECO:0000256" key="1">
    <source>
        <dbReference type="ARBA" id="ARBA00004162"/>
    </source>
</evidence>
<keyword evidence="8" id="KW-1133">Transmembrane helix</keyword>
<dbReference type="PRINTS" id="PR00604">
    <property type="entry name" value="CYTCHRMECIAB"/>
</dbReference>
<keyword evidence="7" id="KW-0249">Electron transport</keyword>
<evidence type="ECO:0000313" key="13">
    <source>
        <dbReference type="EMBL" id="SFR08955.1"/>
    </source>
</evidence>
<reference evidence="13 14" key="1">
    <citation type="submission" date="2016-10" db="EMBL/GenBank/DDBJ databases">
        <authorList>
            <person name="de Groot N.N."/>
        </authorList>
    </citation>
    <scope>NUCLEOTIDE SEQUENCE [LARGE SCALE GENOMIC DNA]</scope>
    <source>
        <strain evidence="14">KMM 9023,NRIC 0796,JCM 17311,KCTC 23692</strain>
    </source>
</reference>
<evidence type="ECO:0000256" key="9">
    <source>
        <dbReference type="ARBA" id="ARBA00023004"/>
    </source>
</evidence>
<evidence type="ECO:0000256" key="8">
    <source>
        <dbReference type="ARBA" id="ARBA00022989"/>
    </source>
</evidence>
<protein>
    <submittedName>
        <fullName evidence="13">Cytochrome c</fullName>
    </submittedName>
</protein>
<dbReference type="InterPro" id="IPR036909">
    <property type="entry name" value="Cyt_c-like_dom_sf"/>
</dbReference>
<dbReference type="RefSeq" id="WP_092079655.1">
    <property type="nucleotide sequence ID" value="NZ_FOYI01000005.1"/>
</dbReference>
<dbReference type="FunFam" id="1.10.760.10:FF:000026">
    <property type="entry name" value="Cytochrome C, membrane-bound"/>
    <property type="match status" value="1"/>
</dbReference>
<organism evidence="13 14">
    <name type="scientific">Poseidonocella sedimentorum</name>
    <dbReference type="NCBI Taxonomy" id="871652"/>
    <lineage>
        <taxon>Bacteria</taxon>
        <taxon>Pseudomonadati</taxon>
        <taxon>Pseudomonadota</taxon>
        <taxon>Alphaproteobacteria</taxon>
        <taxon>Rhodobacterales</taxon>
        <taxon>Roseobacteraceae</taxon>
        <taxon>Poseidonocella</taxon>
    </lineage>
</organism>
<dbReference type="AlphaFoldDB" id="A0A1I6DU18"/>
<dbReference type="OrthoDB" id="9805828at2"/>
<evidence type="ECO:0000256" key="7">
    <source>
        <dbReference type="ARBA" id="ARBA00022982"/>
    </source>
</evidence>
<keyword evidence="5" id="KW-0812">Transmembrane</keyword>
<evidence type="ECO:0000256" key="10">
    <source>
        <dbReference type="ARBA" id="ARBA00023136"/>
    </source>
</evidence>
<keyword evidence="9 11" id="KW-0408">Iron</keyword>
<dbReference type="PROSITE" id="PS51007">
    <property type="entry name" value="CYTC"/>
    <property type="match status" value="1"/>
</dbReference>
<sequence>MFDTMTVTKAVGALCGAFLIFLLGKWAAEATYHVGAGHGDGEEHAQGYVIDTGASEAAEAEPEVSFEEVFAAADAGSGERVFGKCRACHKLEDGANAAGPHLYGLVGRPIASVDGFNYSSALADLPGDWAPEELSAFLESPKGYAPGTAMSFNGLPKIEDRANLIAYLATIGG</sequence>
<feature type="domain" description="Cytochrome c" evidence="12">
    <location>
        <begin position="73"/>
        <end position="172"/>
    </location>
</feature>
<keyword evidence="2" id="KW-0813">Transport</keyword>
<name>A0A1I6DU18_9RHOB</name>
<evidence type="ECO:0000256" key="2">
    <source>
        <dbReference type="ARBA" id="ARBA00022448"/>
    </source>
</evidence>
<evidence type="ECO:0000256" key="4">
    <source>
        <dbReference type="ARBA" id="ARBA00022617"/>
    </source>
</evidence>
<evidence type="ECO:0000313" key="14">
    <source>
        <dbReference type="Proteomes" id="UP000199302"/>
    </source>
</evidence>
<dbReference type="Proteomes" id="UP000199302">
    <property type="component" value="Unassembled WGS sequence"/>
</dbReference>
<evidence type="ECO:0000256" key="11">
    <source>
        <dbReference type="PROSITE-ProRule" id="PRU00433"/>
    </source>
</evidence>
<evidence type="ECO:0000256" key="5">
    <source>
        <dbReference type="ARBA" id="ARBA00022692"/>
    </source>
</evidence>
<dbReference type="Gene3D" id="1.10.760.10">
    <property type="entry name" value="Cytochrome c-like domain"/>
    <property type="match status" value="1"/>
</dbReference>
<keyword evidence="6 11" id="KW-0479">Metal-binding</keyword>
<dbReference type="EMBL" id="FOYI01000005">
    <property type="protein sequence ID" value="SFR08955.1"/>
    <property type="molecule type" value="Genomic_DNA"/>
</dbReference>
<dbReference type="InterPro" id="IPR002327">
    <property type="entry name" value="Cyt_c_1A/1B"/>
</dbReference>
<dbReference type="GO" id="GO:0009055">
    <property type="term" value="F:electron transfer activity"/>
    <property type="evidence" value="ECO:0007669"/>
    <property type="project" value="InterPro"/>
</dbReference>
<keyword evidence="10" id="KW-0472">Membrane</keyword>
<dbReference type="GO" id="GO:0046872">
    <property type="term" value="F:metal ion binding"/>
    <property type="evidence" value="ECO:0007669"/>
    <property type="project" value="UniProtKB-KW"/>
</dbReference>
<evidence type="ECO:0000259" key="12">
    <source>
        <dbReference type="PROSITE" id="PS51007"/>
    </source>
</evidence>
<dbReference type="PANTHER" id="PTHR11961">
    <property type="entry name" value="CYTOCHROME C"/>
    <property type="match status" value="1"/>
</dbReference>
<proteinExistence type="predicted"/>
<evidence type="ECO:0000256" key="3">
    <source>
        <dbReference type="ARBA" id="ARBA00022475"/>
    </source>
</evidence>
<accession>A0A1I6DU18</accession>
<gene>
    <name evidence="13" type="ORF">SAMN04515673_105156</name>
</gene>
<evidence type="ECO:0000256" key="6">
    <source>
        <dbReference type="ARBA" id="ARBA00022723"/>
    </source>
</evidence>
<keyword evidence="4 11" id="KW-0349">Heme</keyword>
<dbReference type="GO" id="GO:0020037">
    <property type="term" value="F:heme binding"/>
    <property type="evidence" value="ECO:0007669"/>
    <property type="project" value="InterPro"/>
</dbReference>
<dbReference type="SUPFAM" id="SSF46626">
    <property type="entry name" value="Cytochrome c"/>
    <property type="match status" value="1"/>
</dbReference>
<dbReference type="InterPro" id="IPR009056">
    <property type="entry name" value="Cyt_c-like_dom"/>
</dbReference>